<keyword evidence="2 5" id="KW-0808">Transferase</keyword>
<proteinExistence type="inferred from homology"/>
<feature type="binding site" evidence="5">
    <location>
        <position position="106"/>
    </location>
    <ligand>
        <name>S-adenosyl-L-methionine</name>
        <dbReference type="ChEBI" id="CHEBI:59789"/>
    </ligand>
</feature>
<dbReference type="InterPro" id="IPR020598">
    <property type="entry name" value="rRNA_Ade_methylase_Trfase_N"/>
</dbReference>
<dbReference type="InterPro" id="IPR029063">
    <property type="entry name" value="SAM-dependent_MTases_sf"/>
</dbReference>
<dbReference type="SMART" id="SM00650">
    <property type="entry name" value="rADc"/>
    <property type="match status" value="1"/>
</dbReference>
<dbReference type="PROSITE" id="PS01131">
    <property type="entry name" value="RRNA_A_DIMETH"/>
    <property type="match status" value="1"/>
</dbReference>
<feature type="binding site" evidence="5">
    <location>
        <position position="17"/>
    </location>
    <ligand>
        <name>S-adenosyl-L-methionine</name>
        <dbReference type="ChEBI" id="CHEBI:59789"/>
    </ligand>
</feature>
<feature type="binding site" evidence="5">
    <location>
        <position position="44"/>
    </location>
    <ligand>
        <name>S-adenosyl-L-methionine</name>
        <dbReference type="ChEBI" id="CHEBI:59789"/>
    </ligand>
</feature>
<evidence type="ECO:0000256" key="2">
    <source>
        <dbReference type="ARBA" id="ARBA00022679"/>
    </source>
</evidence>
<dbReference type="PROSITE" id="PS51689">
    <property type="entry name" value="SAM_RNA_A_N6_MT"/>
    <property type="match status" value="1"/>
</dbReference>
<organism evidence="7 8">
    <name type="scientific">Candidatus Roizmanbacteria bacterium CG22_combo_CG10-13_8_21_14_all_38_20</name>
    <dbReference type="NCBI Taxonomy" id="1974862"/>
    <lineage>
        <taxon>Bacteria</taxon>
        <taxon>Candidatus Roizmaniibacteriota</taxon>
    </lineage>
</organism>
<evidence type="ECO:0000256" key="4">
    <source>
        <dbReference type="ARBA" id="ARBA00022884"/>
    </source>
</evidence>
<keyword evidence="4 5" id="KW-0694">RNA-binding</keyword>
<evidence type="ECO:0000313" key="7">
    <source>
        <dbReference type="EMBL" id="PIP61046.1"/>
    </source>
</evidence>
<evidence type="ECO:0000256" key="3">
    <source>
        <dbReference type="ARBA" id="ARBA00022691"/>
    </source>
</evidence>
<feature type="domain" description="Ribosomal RNA adenine methylase transferase N-terminal" evidence="6">
    <location>
        <begin position="24"/>
        <end position="190"/>
    </location>
</feature>
<feature type="binding site" evidence="5">
    <location>
        <position position="19"/>
    </location>
    <ligand>
        <name>S-adenosyl-L-methionine</name>
        <dbReference type="ChEBI" id="CHEBI:59789"/>
    </ligand>
</feature>
<dbReference type="InterPro" id="IPR023165">
    <property type="entry name" value="rRNA_Ade_diMease-like_C"/>
</dbReference>
<evidence type="ECO:0000259" key="6">
    <source>
        <dbReference type="SMART" id="SM00650"/>
    </source>
</evidence>
<dbReference type="InterPro" id="IPR001737">
    <property type="entry name" value="KsgA/Erm"/>
</dbReference>
<comment type="caution">
    <text evidence="7">The sequence shown here is derived from an EMBL/GenBank/DDBJ whole genome shotgun (WGS) entry which is preliminary data.</text>
</comment>
<dbReference type="SUPFAM" id="SSF53335">
    <property type="entry name" value="S-adenosyl-L-methionine-dependent methyltransferases"/>
    <property type="match status" value="1"/>
</dbReference>
<dbReference type="Gene3D" id="1.10.8.100">
    <property type="entry name" value="Ribosomal RNA adenine dimethylase-like, domain 2"/>
    <property type="match status" value="1"/>
</dbReference>
<dbReference type="GO" id="GO:0000179">
    <property type="term" value="F:rRNA (adenine-N6,N6-)-dimethyltransferase activity"/>
    <property type="evidence" value="ECO:0007669"/>
    <property type="project" value="UniProtKB-UniRule"/>
</dbReference>
<dbReference type="EMBL" id="PCTA01000035">
    <property type="protein sequence ID" value="PIP61046.1"/>
    <property type="molecule type" value="Genomic_DNA"/>
</dbReference>
<evidence type="ECO:0000256" key="5">
    <source>
        <dbReference type="PROSITE-ProRule" id="PRU01026"/>
    </source>
</evidence>
<dbReference type="Proteomes" id="UP000231246">
    <property type="component" value="Unassembled WGS sequence"/>
</dbReference>
<dbReference type="InterPro" id="IPR020596">
    <property type="entry name" value="rRNA_Ade_Mease_Trfase_CS"/>
</dbReference>
<comment type="similarity">
    <text evidence="5">Belongs to the class I-like SAM-binding methyltransferase superfamily. rRNA adenine N(6)-methyltransferase family.</text>
</comment>
<accession>A0A2H0BTN5</accession>
<dbReference type="PANTHER" id="PTHR11727:SF7">
    <property type="entry name" value="DIMETHYLADENOSINE TRANSFERASE-RELATED"/>
    <property type="match status" value="1"/>
</dbReference>
<keyword evidence="1 5" id="KW-0489">Methyltransferase</keyword>
<feature type="binding site" evidence="5">
    <location>
        <position position="65"/>
    </location>
    <ligand>
        <name>S-adenosyl-L-methionine</name>
        <dbReference type="ChEBI" id="CHEBI:59789"/>
    </ligand>
</feature>
<dbReference type="Gene3D" id="3.40.50.150">
    <property type="entry name" value="Vaccinia Virus protein VP39"/>
    <property type="match status" value="1"/>
</dbReference>
<dbReference type="GO" id="GO:0003723">
    <property type="term" value="F:RNA binding"/>
    <property type="evidence" value="ECO:0007669"/>
    <property type="project" value="UniProtKB-UniRule"/>
</dbReference>
<name>A0A2H0BTN5_9BACT</name>
<protein>
    <submittedName>
        <fullName evidence="7">rRNA (Adenine-N6)-methyltransferase</fullName>
    </submittedName>
</protein>
<gene>
    <name evidence="7" type="ORF">COW99_06010</name>
</gene>
<dbReference type="CDD" id="cd02440">
    <property type="entry name" value="AdoMet_MTases"/>
    <property type="match status" value="1"/>
</dbReference>
<keyword evidence="3 5" id="KW-0949">S-adenosyl-L-methionine</keyword>
<reference evidence="7 8" key="1">
    <citation type="submission" date="2017-09" db="EMBL/GenBank/DDBJ databases">
        <title>Depth-based differentiation of microbial function through sediment-hosted aquifers and enrichment of novel symbionts in the deep terrestrial subsurface.</title>
        <authorList>
            <person name="Probst A.J."/>
            <person name="Ladd B."/>
            <person name="Jarett J.K."/>
            <person name="Geller-Mcgrath D.E."/>
            <person name="Sieber C.M."/>
            <person name="Emerson J.B."/>
            <person name="Anantharaman K."/>
            <person name="Thomas B.C."/>
            <person name="Malmstrom R."/>
            <person name="Stieglmeier M."/>
            <person name="Klingl A."/>
            <person name="Woyke T."/>
            <person name="Ryan C.M."/>
            <person name="Banfield J.F."/>
        </authorList>
    </citation>
    <scope>NUCLEOTIDE SEQUENCE [LARGE SCALE GENOMIC DNA]</scope>
    <source>
        <strain evidence="7">CG22_combo_CG10-13_8_21_14_all_38_20</strain>
    </source>
</reference>
<feature type="binding site" evidence="5">
    <location>
        <position position="90"/>
    </location>
    <ligand>
        <name>S-adenosyl-L-methionine</name>
        <dbReference type="ChEBI" id="CHEBI:59789"/>
    </ligand>
</feature>
<sequence>MDRHSQNLRKSVIYSQNFTVNPLLVANLIKHSSFSKEDVVYEVGPGTGIITAELAKRCKKVVAIEIDKNLAKKLQTKFINVPNIEVHERDFLLYPLTEQKYKVFSNIPFNITVAIVKKLTEAKNLPTDIFLFVQHDAAKKFLGAPNAKETQLSLLLMPIFELSITHQFKRNDFRPIPNVDIVLLRIKKREKPMVEQQNEKLYRDFIVYSFNTWKPTLKEGLKKIFTDHQFLRLAKDFDFSSSAKPTDLNFSQWLGLFNFFNKGVDIGKKSLIKGSEDKLKNQQANLAKIHRTRVAKDWRIVSE</sequence>
<dbReference type="PANTHER" id="PTHR11727">
    <property type="entry name" value="DIMETHYLADENOSINE TRANSFERASE"/>
    <property type="match status" value="1"/>
</dbReference>
<evidence type="ECO:0000256" key="1">
    <source>
        <dbReference type="ARBA" id="ARBA00022603"/>
    </source>
</evidence>
<evidence type="ECO:0000313" key="8">
    <source>
        <dbReference type="Proteomes" id="UP000231246"/>
    </source>
</evidence>
<dbReference type="Pfam" id="PF00398">
    <property type="entry name" value="RrnaAD"/>
    <property type="match status" value="1"/>
</dbReference>
<dbReference type="NCBIfam" id="NF000499">
    <property type="entry name" value="Erm23S_rRNA_broad"/>
    <property type="match status" value="1"/>
</dbReference>
<dbReference type="AlphaFoldDB" id="A0A2H0BTN5"/>